<feature type="transmembrane region" description="Helical" evidence="7">
    <location>
        <begin position="431"/>
        <end position="453"/>
    </location>
</feature>
<organism evidence="9 10">
    <name type="scientific">Kuraishia capsulata CBS 1993</name>
    <dbReference type="NCBI Taxonomy" id="1382522"/>
    <lineage>
        <taxon>Eukaryota</taxon>
        <taxon>Fungi</taxon>
        <taxon>Dikarya</taxon>
        <taxon>Ascomycota</taxon>
        <taxon>Saccharomycotina</taxon>
        <taxon>Pichiomycetes</taxon>
        <taxon>Pichiales</taxon>
        <taxon>Pichiaceae</taxon>
        <taxon>Kuraishia</taxon>
    </lineage>
</organism>
<dbReference type="AlphaFoldDB" id="W6MF67"/>
<evidence type="ECO:0000256" key="5">
    <source>
        <dbReference type="ARBA" id="ARBA00023136"/>
    </source>
</evidence>
<evidence type="ECO:0000313" key="9">
    <source>
        <dbReference type="EMBL" id="CDK24334.1"/>
    </source>
</evidence>
<feature type="compositionally biased region" description="Polar residues" evidence="6">
    <location>
        <begin position="1"/>
        <end position="14"/>
    </location>
</feature>
<evidence type="ECO:0000256" key="7">
    <source>
        <dbReference type="SAM" id="Phobius"/>
    </source>
</evidence>
<dbReference type="Proteomes" id="UP000019384">
    <property type="component" value="Unassembled WGS sequence"/>
</dbReference>
<comment type="similarity">
    <text evidence="2">Belongs to the amino acid/polyamine transporter 2 family.</text>
</comment>
<reference evidence="9" key="2">
    <citation type="submission" date="2014-02" db="EMBL/GenBank/DDBJ databases">
        <title>Complete DNA sequence of /Kuraishia capsulata/ illustrates novel genomic features among budding yeasts (/Saccharomycotina/).</title>
        <authorList>
            <person name="Morales L."/>
            <person name="Noel B."/>
            <person name="Porcel B."/>
            <person name="Marcet-Houben M."/>
            <person name="Hullo M-F."/>
            <person name="Sacerdot C."/>
            <person name="Tekaia F."/>
            <person name="Leh-Louis V."/>
            <person name="Despons L."/>
            <person name="Khanna V."/>
            <person name="Aury J-M."/>
            <person name="Barbe V."/>
            <person name="Couloux A."/>
            <person name="Labadie K."/>
            <person name="Pelletier E."/>
            <person name="Souciet J-L."/>
            <person name="Boekhout T."/>
            <person name="Gabaldon T."/>
            <person name="Wincker P."/>
            <person name="Dujon B."/>
        </authorList>
    </citation>
    <scope>NUCLEOTIDE SEQUENCE</scope>
    <source>
        <strain evidence="9">CBS 1993</strain>
    </source>
</reference>
<evidence type="ECO:0000256" key="1">
    <source>
        <dbReference type="ARBA" id="ARBA00004141"/>
    </source>
</evidence>
<evidence type="ECO:0000256" key="6">
    <source>
        <dbReference type="SAM" id="MobiDB-lite"/>
    </source>
</evidence>
<keyword evidence="5 7" id="KW-0472">Membrane</keyword>
<evidence type="ECO:0000256" key="3">
    <source>
        <dbReference type="ARBA" id="ARBA00022692"/>
    </source>
</evidence>
<feature type="transmembrane region" description="Helical" evidence="7">
    <location>
        <begin position="321"/>
        <end position="345"/>
    </location>
</feature>
<feature type="compositionally biased region" description="Polar residues" evidence="6">
    <location>
        <begin position="85"/>
        <end position="94"/>
    </location>
</feature>
<feature type="transmembrane region" description="Helical" evidence="7">
    <location>
        <begin position="397"/>
        <end position="419"/>
    </location>
</feature>
<sequence length="676" mass="74068">MSKGSADTNSTFPESGSVRSISRRGSPIHTESHRRASMAKLAASPLAGSPAWQSFVAPNAFKSPAAGSYASSVSGDDRMNVFEAGSSTPRGRTTQKQDRGFGSTLNAAESALDSRSNSDSSDTKSRAPSVLLANNALAASPLDEATIIKTLSKHLATDSQTSLKLPGGDITRDLYVIPHRQHRRSRSLSGADVERERRSSSVNEMRLPGGFRREFIQQKNAQREKFGYTVVKPTVFTRNFLEFLSIYGHFAGEDLEDEDYIACNYEDGKLLTDEETPLLVGDQVQKPVGGTASTMKSFFLLLKSFIGTGVLFLPKAFANGGLVYCILTLLFFGVLSYWCYLILIFSKNRTGVSSFGDIGLKLYGKPMKFLILISIVLSQIGFVAAYIVFTAENLRAFASGMFGIHLSIGSIVIFQGVILGPMSLIRNITKLSLAALVSNVFIMFGLVTIVYYSGVHLIENGVQDVQRFNRDSWSLFIGVAIFAFEGIGLIIPVEQSMKHPEQFPKVLLAVICVCSSLFICIGTLCYSSYGSKVQTVIILNLPQTSAAVKSIQLFYALAIMLSQPLQLLPAVRIIESRVFKKRQSGKVDYTTKWLKNGFRICCVVLTCLIAYFGSDNLDQFVSFVGSFACIPLVYMYPPMLHFKCCAKTFWMKSLDVALILLGGVGLVYTTYQILTA</sequence>
<gene>
    <name evidence="9" type="ORF">KUCA_T00000294001</name>
</gene>
<keyword evidence="4 7" id="KW-1133">Transmembrane helix</keyword>
<dbReference type="RefSeq" id="XP_022456351.1">
    <property type="nucleotide sequence ID" value="XM_022604822.1"/>
</dbReference>
<feature type="region of interest" description="Disordered" evidence="6">
    <location>
        <begin position="1"/>
        <end position="43"/>
    </location>
</feature>
<feature type="region of interest" description="Disordered" evidence="6">
    <location>
        <begin position="65"/>
        <end position="100"/>
    </location>
</feature>
<proteinExistence type="inferred from homology"/>
<feature type="transmembrane region" description="Helical" evidence="7">
    <location>
        <begin position="649"/>
        <end position="671"/>
    </location>
</feature>
<feature type="compositionally biased region" description="Low complexity" evidence="6">
    <location>
        <begin position="15"/>
        <end position="25"/>
    </location>
</feature>
<feature type="transmembrane region" description="Helical" evidence="7">
    <location>
        <begin position="473"/>
        <end position="494"/>
    </location>
</feature>
<evidence type="ECO:0000259" key="8">
    <source>
        <dbReference type="Pfam" id="PF01490"/>
    </source>
</evidence>
<dbReference type="OrthoDB" id="1684102at2759"/>
<evidence type="ECO:0000256" key="4">
    <source>
        <dbReference type="ARBA" id="ARBA00022989"/>
    </source>
</evidence>
<dbReference type="HOGENOM" id="CLU_009646_3_1_1"/>
<dbReference type="PANTHER" id="PTHR22950:SF666">
    <property type="entry name" value="VACUOLAR AMINO ACID TRANSPORTER 4"/>
    <property type="match status" value="1"/>
</dbReference>
<accession>W6MF67</accession>
<dbReference type="GO" id="GO:0005302">
    <property type="term" value="F:L-tyrosine transmembrane transporter activity"/>
    <property type="evidence" value="ECO:0007669"/>
    <property type="project" value="TreeGrafter"/>
</dbReference>
<keyword evidence="10" id="KW-1185">Reference proteome</keyword>
<dbReference type="GO" id="GO:0005774">
    <property type="term" value="C:vacuolar membrane"/>
    <property type="evidence" value="ECO:0007669"/>
    <property type="project" value="TreeGrafter"/>
</dbReference>
<keyword evidence="3 7" id="KW-0812">Transmembrane</keyword>
<name>W6MF67_9ASCO</name>
<dbReference type="InterPro" id="IPR013057">
    <property type="entry name" value="AA_transpt_TM"/>
</dbReference>
<dbReference type="EMBL" id="HG793125">
    <property type="protein sequence ID" value="CDK24334.1"/>
    <property type="molecule type" value="Genomic_DNA"/>
</dbReference>
<evidence type="ECO:0000256" key="2">
    <source>
        <dbReference type="ARBA" id="ARBA00008066"/>
    </source>
</evidence>
<evidence type="ECO:0000313" key="10">
    <source>
        <dbReference type="Proteomes" id="UP000019384"/>
    </source>
</evidence>
<comment type="subcellular location">
    <subcellularLocation>
        <location evidence="1">Membrane</location>
        <topology evidence="1">Multi-pass membrane protein</topology>
    </subcellularLocation>
</comment>
<feature type="transmembrane region" description="Helical" evidence="7">
    <location>
        <begin position="369"/>
        <end position="391"/>
    </location>
</feature>
<dbReference type="Pfam" id="PF01490">
    <property type="entry name" value="Aa_trans"/>
    <property type="match status" value="1"/>
</dbReference>
<feature type="transmembrane region" description="Helical" evidence="7">
    <location>
        <begin position="506"/>
        <end position="529"/>
    </location>
</feature>
<feature type="transmembrane region" description="Helical" evidence="7">
    <location>
        <begin position="553"/>
        <end position="575"/>
    </location>
</feature>
<feature type="domain" description="Amino acid transporter transmembrane" evidence="8">
    <location>
        <begin position="291"/>
        <end position="674"/>
    </location>
</feature>
<feature type="transmembrane region" description="Helical" evidence="7">
    <location>
        <begin position="596"/>
        <end position="614"/>
    </location>
</feature>
<reference evidence="9" key="1">
    <citation type="submission" date="2013-12" db="EMBL/GenBank/DDBJ databases">
        <authorList>
            <person name="Genoscope - CEA"/>
        </authorList>
    </citation>
    <scope>NUCLEOTIDE SEQUENCE</scope>
    <source>
        <strain evidence="9">CBS 1993</strain>
    </source>
</reference>
<feature type="transmembrane region" description="Helical" evidence="7">
    <location>
        <begin position="620"/>
        <end position="637"/>
    </location>
</feature>
<dbReference type="PANTHER" id="PTHR22950">
    <property type="entry name" value="AMINO ACID TRANSPORTER"/>
    <property type="match status" value="1"/>
</dbReference>
<dbReference type="GeneID" id="34517739"/>
<dbReference type="STRING" id="1382522.W6MF67"/>
<protein>
    <recommendedName>
        <fullName evidence="8">Amino acid transporter transmembrane domain-containing protein</fullName>
    </recommendedName>
</protein>